<evidence type="ECO:0000256" key="2">
    <source>
        <dbReference type="ARBA" id="ARBA00023125"/>
    </source>
</evidence>
<dbReference type="GO" id="GO:0016747">
    <property type="term" value="F:acyltransferase activity, transferring groups other than amino-acyl groups"/>
    <property type="evidence" value="ECO:0007669"/>
    <property type="project" value="InterPro"/>
</dbReference>
<dbReference type="InterPro" id="IPR000182">
    <property type="entry name" value="GNAT_dom"/>
</dbReference>
<dbReference type="EMBL" id="CP035945">
    <property type="protein sequence ID" value="QBE95168.1"/>
    <property type="molecule type" value="Genomic_DNA"/>
</dbReference>
<evidence type="ECO:0000313" key="7">
    <source>
        <dbReference type="Proteomes" id="UP000289794"/>
    </source>
</evidence>
<dbReference type="PANTHER" id="PTHR33204">
    <property type="entry name" value="TRANSCRIPTIONAL REGULATOR, MARR FAMILY"/>
    <property type="match status" value="1"/>
</dbReference>
<dbReference type="PROSITE" id="PS51186">
    <property type="entry name" value="GNAT"/>
    <property type="match status" value="1"/>
</dbReference>
<dbReference type="InterPro" id="IPR036388">
    <property type="entry name" value="WH-like_DNA-bd_sf"/>
</dbReference>
<dbReference type="Pfam" id="PF01638">
    <property type="entry name" value="HxlR"/>
    <property type="match status" value="1"/>
</dbReference>
<dbReference type="CDD" id="cd00090">
    <property type="entry name" value="HTH_ARSR"/>
    <property type="match status" value="1"/>
</dbReference>
<reference evidence="6 7" key="1">
    <citation type="submission" date="2019-01" db="EMBL/GenBank/DDBJ databases">
        <title>PMF-metabolizing Aryl O-demethylase.</title>
        <authorList>
            <person name="Kim M."/>
        </authorList>
    </citation>
    <scope>NUCLEOTIDE SEQUENCE [LARGE SCALE GENOMIC DNA]</scope>
    <source>
        <strain evidence="6 7">PMF1</strain>
    </source>
</reference>
<dbReference type="PANTHER" id="PTHR33204:SF37">
    <property type="entry name" value="HTH-TYPE TRANSCRIPTIONAL REGULATOR YODB"/>
    <property type="match status" value="1"/>
</dbReference>
<feature type="domain" description="N-acetyltransferase" evidence="5">
    <location>
        <begin position="121"/>
        <end position="251"/>
    </location>
</feature>
<sequence>MTTVKPLPRCPVEVTLALIDDRWKVLILRELLYGTRRFGEIRKALGNVSTKVLTANLRSMEDSGLLTRKVYPEVPPKVEYTLTDLGYSLRPLLFVMAEWGTNYKHMVEGQVPMRTPNGEIILIMKAEQSDLQEISTLLALSPVHTDLLSITSQMTKALFLKAVNEQDKLVGVIGGYSENDTMYITLIAVHPDYQNQGIGTKLIEEAEKEFPDRYFRLTVNESHRNISSFLEHCGYEESGRQGNCLRYKKNM</sequence>
<feature type="domain" description="HTH hxlR-type" evidence="4">
    <location>
        <begin position="10"/>
        <end position="108"/>
    </location>
</feature>
<dbReference type="CDD" id="cd04301">
    <property type="entry name" value="NAT_SF"/>
    <property type="match status" value="1"/>
</dbReference>
<name>A0A4V0Z710_9FIRM</name>
<dbReference type="Pfam" id="PF13673">
    <property type="entry name" value="Acetyltransf_10"/>
    <property type="match status" value="1"/>
</dbReference>
<dbReference type="InterPro" id="IPR036390">
    <property type="entry name" value="WH_DNA-bd_sf"/>
</dbReference>
<dbReference type="InterPro" id="IPR002577">
    <property type="entry name" value="HTH_HxlR"/>
</dbReference>
<evidence type="ECO:0000256" key="3">
    <source>
        <dbReference type="ARBA" id="ARBA00023163"/>
    </source>
</evidence>
<gene>
    <name evidence="6" type="primary">yybR_1</name>
    <name evidence="6" type="ORF">PMF13cell1_00671</name>
</gene>
<dbReference type="KEGG" id="bpro:PMF13cell1_00671"/>
<organism evidence="6 7">
    <name type="scientific">Blautia producta</name>
    <dbReference type="NCBI Taxonomy" id="33035"/>
    <lineage>
        <taxon>Bacteria</taxon>
        <taxon>Bacillati</taxon>
        <taxon>Bacillota</taxon>
        <taxon>Clostridia</taxon>
        <taxon>Lachnospirales</taxon>
        <taxon>Lachnospiraceae</taxon>
        <taxon>Blautia</taxon>
    </lineage>
</organism>
<dbReference type="SUPFAM" id="SSF55729">
    <property type="entry name" value="Acyl-CoA N-acyltransferases (Nat)"/>
    <property type="match status" value="1"/>
</dbReference>
<evidence type="ECO:0000259" key="5">
    <source>
        <dbReference type="PROSITE" id="PS51186"/>
    </source>
</evidence>
<evidence type="ECO:0000259" key="4">
    <source>
        <dbReference type="PROSITE" id="PS51118"/>
    </source>
</evidence>
<keyword evidence="3" id="KW-0804">Transcription</keyword>
<evidence type="ECO:0000313" key="6">
    <source>
        <dbReference type="EMBL" id="QBE95168.1"/>
    </source>
</evidence>
<dbReference type="SUPFAM" id="SSF46785">
    <property type="entry name" value="Winged helix' DNA-binding domain"/>
    <property type="match status" value="1"/>
</dbReference>
<dbReference type="Gene3D" id="3.40.630.30">
    <property type="match status" value="1"/>
</dbReference>
<dbReference type="PROSITE" id="PS51118">
    <property type="entry name" value="HTH_HXLR"/>
    <property type="match status" value="1"/>
</dbReference>
<dbReference type="Gene3D" id="1.10.10.10">
    <property type="entry name" value="Winged helix-like DNA-binding domain superfamily/Winged helix DNA-binding domain"/>
    <property type="match status" value="1"/>
</dbReference>
<dbReference type="Proteomes" id="UP000289794">
    <property type="component" value="Chromosome"/>
</dbReference>
<evidence type="ECO:0000256" key="1">
    <source>
        <dbReference type="ARBA" id="ARBA00023015"/>
    </source>
</evidence>
<dbReference type="InterPro" id="IPR016181">
    <property type="entry name" value="Acyl_CoA_acyltransferase"/>
</dbReference>
<dbReference type="AlphaFoldDB" id="A0A4V0Z710"/>
<accession>A0A4V0Z710</accession>
<dbReference type="InterPro" id="IPR011991">
    <property type="entry name" value="ArsR-like_HTH"/>
</dbReference>
<protein>
    <submittedName>
        <fullName evidence="6">Putative HTH-type transcriptional regulator YybR</fullName>
    </submittedName>
</protein>
<keyword evidence="1" id="KW-0805">Transcription regulation</keyword>
<keyword evidence="2" id="KW-0238">DNA-binding</keyword>
<dbReference type="GO" id="GO:0003677">
    <property type="term" value="F:DNA binding"/>
    <property type="evidence" value="ECO:0007669"/>
    <property type="project" value="UniProtKB-KW"/>
</dbReference>
<proteinExistence type="predicted"/>